<accession>E2S7S3</accession>
<keyword evidence="2" id="KW-1185">Reference proteome</keyword>
<comment type="caution">
    <text evidence="1">The sequence shown here is derived from an EMBL/GenBank/DDBJ whole genome shotgun (WGS) entry which is preliminary data.</text>
</comment>
<gene>
    <name evidence="1" type="ORF">HMPREF0063_10080</name>
</gene>
<protein>
    <submittedName>
        <fullName evidence="1">Uncharacterized protein</fullName>
    </submittedName>
</protein>
<dbReference type="STRING" id="585531.HMPREF0063_10080"/>
<dbReference type="HOGENOM" id="CLU_2566211_0_0_11"/>
<dbReference type="EMBL" id="ACLF03000001">
    <property type="protein sequence ID" value="EFQ84739.1"/>
    <property type="molecule type" value="Genomic_DNA"/>
</dbReference>
<dbReference type="AlphaFoldDB" id="E2S7S3"/>
<evidence type="ECO:0000313" key="2">
    <source>
        <dbReference type="Proteomes" id="UP000003111"/>
    </source>
</evidence>
<name>E2S7S3_9ACTN</name>
<reference evidence="1" key="1">
    <citation type="submission" date="2010-08" db="EMBL/GenBank/DDBJ databases">
        <authorList>
            <person name="Muzny D."/>
            <person name="Qin X."/>
            <person name="Buhay C."/>
            <person name="Dugan-Rocha S."/>
            <person name="Ding Y."/>
            <person name="Chen G."/>
            <person name="Hawes A."/>
            <person name="Holder M."/>
            <person name="Jhangiani S."/>
            <person name="Johnson A."/>
            <person name="Khan Z."/>
            <person name="Li Z."/>
            <person name="Liu W."/>
            <person name="Liu X."/>
            <person name="Perez L."/>
            <person name="Shen H."/>
            <person name="Wang Q."/>
            <person name="Watt J."/>
            <person name="Xi L."/>
            <person name="Xin Y."/>
            <person name="Zhou J."/>
            <person name="Deng J."/>
            <person name="Jiang H."/>
            <person name="Liu Y."/>
            <person name="Qu J."/>
            <person name="Song X.-Z."/>
            <person name="Zhang L."/>
            <person name="Villasana D."/>
            <person name="Johnson A."/>
            <person name="Liu J."/>
            <person name="Liyanage D."/>
            <person name="Lorensuhewa L."/>
            <person name="Robinson T."/>
            <person name="Song A."/>
            <person name="Song B.-B."/>
            <person name="Dinh H."/>
            <person name="Thornton R."/>
            <person name="Coyle M."/>
            <person name="Francisco L."/>
            <person name="Jackson L."/>
            <person name="Javaid M."/>
            <person name="Korchina V."/>
            <person name="Kovar C."/>
            <person name="Mata R."/>
            <person name="Mathew T."/>
            <person name="Ngo R."/>
            <person name="Nguyen L."/>
            <person name="Nguyen N."/>
            <person name="Okwuonu G."/>
            <person name="Ongeri F."/>
            <person name="Pham C."/>
            <person name="Simmons D."/>
            <person name="Wilczek-Boney K."/>
            <person name="Hale W."/>
            <person name="Jakkamsetti A."/>
            <person name="Pham P."/>
            <person name="Ruth R."/>
            <person name="San Lucas F."/>
            <person name="Warren J."/>
            <person name="Zhang J."/>
            <person name="Zhao Z."/>
            <person name="Zhou C."/>
            <person name="Zhu D."/>
            <person name="Lee S."/>
            <person name="Bess C."/>
            <person name="Blankenburg K."/>
            <person name="Forbes L."/>
            <person name="Fu Q."/>
            <person name="Gubbala S."/>
            <person name="Hirani K."/>
            <person name="Jayaseelan J.C."/>
            <person name="Lara F."/>
            <person name="Munidasa M."/>
            <person name="Palculict T."/>
            <person name="Patil S."/>
            <person name="Pu L.-L."/>
            <person name="Saada N."/>
            <person name="Tang L."/>
            <person name="Weissenberger G."/>
            <person name="Zhu Y."/>
            <person name="Hemphill L."/>
            <person name="Shang Y."/>
            <person name="Youmans B."/>
            <person name="Ayvaz T."/>
            <person name="Ross M."/>
            <person name="Santibanez J."/>
            <person name="Aqrawi P."/>
            <person name="Gross S."/>
            <person name="Joshi V."/>
            <person name="Fowler G."/>
            <person name="Nazareth L."/>
            <person name="Reid J."/>
            <person name="Worley K."/>
            <person name="Petrosino J."/>
            <person name="Highlander S."/>
            <person name="Gibbs R."/>
        </authorList>
    </citation>
    <scope>NUCLEOTIDE SEQUENCE [LARGE SCALE GENOMIC DNA]</scope>
    <source>
        <strain evidence="1">DSM 15272</strain>
    </source>
</reference>
<dbReference type="Proteomes" id="UP000003111">
    <property type="component" value="Unassembled WGS sequence"/>
</dbReference>
<dbReference type="OrthoDB" id="9912285at2"/>
<proteinExistence type="predicted"/>
<dbReference type="RefSeq" id="WP_007076647.1">
    <property type="nucleotide sequence ID" value="NZ_CM001024.1"/>
</dbReference>
<organism evidence="1 2">
    <name type="scientific">Aeromicrobium marinum DSM 15272</name>
    <dbReference type="NCBI Taxonomy" id="585531"/>
    <lineage>
        <taxon>Bacteria</taxon>
        <taxon>Bacillati</taxon>
        <taxon>Actinomycetota</taxon>
        <taxon>Actinomycetes</taxon>
        <taxon>Propionibacteriales</taxon>
        <taxon>Nocardioidaceae</taxon>
        <taxon>Aeromicrobium</taxon>
    </lineage>
</organism>
<evidence type="ECO:0000313" key="1">
    <source>
        <dbReference type="EMBL" id="EFQ84739.1"/>
    </source>
</evidence>
<sequence>MPCFPRMRMGTETDPGCKADCLHRRLVQEYKAERIRQEDAAVEASIGYATEYAEYVAEHPLITFKDWLIMTKGPEQQQVAA</sequence>